<feature type="signal peptide" evidence="1">
    <location>
        <begin position="1"/>
        <end position="31"/>
    </location>
</feature>
<evidence type="ECO:0000256" key="1">
    <source>
        <dbReference type="SAM" id="SignalP"/>
    </source>
</evidence>
<gene>
    <name evidence="2" type="ORF">DMH04_25660</name>
</gene>
<evidence type="ECO:0008006" key="4">
    <source>
        <dbReference type="Google" id="ProtNLM"/>
    </source>
</evidence>
<dbReference type="EMBL" id="QHKI01000022">
    <property type="protein sequence ID" value="RSM82580.1"/>
    <property type="molecule type" value="Genomic_DNA"/>
</dbReference>
<dbReference type="RefSeq" id="WP_125727548.1">
    <property type="nucleotide sequence ID" value="NZ_QHKI01000022.1"/>
</dbReference>
<feature type="chain" id="PRO_5019110671" description="DUF5666 domain-containing protein" evidence="1">
    <location>
        <begin position="32"/>
        <end position="76"/>
    </location>
</feature>
<evidence type="ECO:0000313" key="3">
    <source>
        <dbReference type="Proteomes" id="UP000287547"/>
    </source>
</evidence>
<evidence type="ECO:0000313" key="2">
    <source>
        <dbReference type="EMBL" id="RSM82580.1"/>
    </source>
</evidence>
<comment type="caution">
    <text evidence="2">The sequence shown here is derived from an EMBL/GenBank/DDBJ whole genome shotgun (WGS) entry which is preliminary data.</text>
</comment>
<name>A0A428Z671_KIBAR</name>
<proteinExistence type="predicted"/>
<dbReference type="OrthoDB" id="10009416at2"/>
<organism evidence="2 3">
    <name type="scientific">Kibdelosporangium aridum</name>
    <dbReference type="NCBI Taxonomy" id="2030"/>
    <lineage>
        <taxon>Bacteria</taxon>
        <taxon>Bacillati</taxon>
        <taxon>Actinomycetota</taxon>
        <taxon>Actinomycetes</taxon>
        <taxon>Pseudonocardiales</taxon>
        <taxon>Pseudonocardiaceae</taxon>
        <taxon>Kibdelosporangium</taxon>
    </lineage>
</organism>
<keyword evidence="1" id="KW-0732">Signal</keyword>
<dbReference type="AlphaFoldDB" id="A0A428Z671"/>
<protein>
    <recommendedName>
        <fullName evidence="4">DUF5666 domain-containing protein</fullName>
    </recommendedName>
</protein>
<sequence length="76" mass="7835">MKITIGRVGAGVLVAGFVTTLVALVPATAAADSVRITSDPGSVRITSDSVRITSDSVRITGVCEGPDREHILCEKP</sequence>
<dbReference type="Proteomes" id="UP000287547">
    <property type="component" value="Unassembled WGS sequence"/>
</dbReference>
<accession>A0A428Z671</accession>
<reference evidence="2 3" key="1">
    <citation type="submission" date="2018-05" db="EMBL/GenBank/DDBJ databases">
        <title>Evolution of GPA BGCs.</title>
        <authorList>
            <person name="Waglechner N."/>
            <person name="Wright G.D."/>
        </authorList>
    </citation>
    <scope>NUCLEOTIDE SEQUENCE [LARGE SCALE GENOMIC DNA]</scope>
    <source>
        <strain evidence="2 3">A82846</strain>
    </source>
</reference>